<dbReference type="Gene3D" id="3.20.20.300">
    <property type="entry name" value="Glycoside hydrolase, family 3, N-terminal domain"/>
    <property type="match status" value="1"/>
</dbReference>
<dbReference type="PROSITE" id="PS00775">
    <property type="entry name" value="GLYCOSYL_HYDROL_F3"/>
    <property type="match status" value="1"/>
</dbReference>
<dbReference type="SUPFAM" id="SSF52279">
    <property type="entry name" value="Beta-D-glucan exohydrolase, C-terminal domain"/>
    <property type="match status" value="1"/>
</dbReference>
<gene>
    <name evidence="7" type="ORF">A8806_11943</name>
</gene>
<dbReference type="Pfam" id="PF01915">
    <property type="entry name" value="Glyco_hydro_3_C"/>
    <property type="match status" value="1"/>
</dbReference>
<proteinExistence type="inferred from homology"/>
<dbReference type="PANTHER" id="PTHR42715">
    <property type="entry name" value="BETA-GLUCOSIDASE"/>
    <property type="match status" value="1"/>
</dbReference>
<accession>A0A2Y9BJY0</accession>
<evidence type="ECO:0000256" key="4">
    <source>
        <dbReference type="RuleBase" id="RU361161"/>
    </source>
</evidence>
<feature type="domain" description="Fibronectin type III-like" evidence="6">
    <location>
        <begin position="458"/>
        <end position="532"/>
    </location>
</feature>
<evidence type="ECO:0000313" key="8">
    <source>
        <dbReference type="Proteomes" id="UP000245845"/>
    </source>
</evidence>
<feature type="transmembrane region" description="Helical" evidence="5">
    <location>
        <begin position="938"/>
        <end position="958"/>
    </location>
</feature>
<dbReference type="Pfam" id="PF00933">
    <property type="entry name" value="Glyco_hydro_3"/>
    <property type="match status" value="1"/>
</dbReference>
<dbReference type="SUPFAM" id="SSF51445">
    <property type="entry name" value="(Trans)glycosidases"/>
    <property type="match status" value="1"/>
</dbReference>
<dbReference type="InterPro" id="IPR001764">
    <property type="entry name" value="Glyco_hydro_3_N"/>
</dbReference>
<evidence type="ECO:0000256" key="3">
    <source>
        <dbReference type="ARBA" id="ARBA00023277"/>
    </source>
</evidence>
<name>A0A2Y9BJY0_9FIRM</name>
<organism evidence="7 8">
    <name type="scientific">Faecalicatena orotica</name>
    <dbReference type="NCBI Taxonomy" id="1544"/>
    <lineage>
        <taxon>Bacteria</taxon>
        <taxon>Bacillati</taxon>
        <taxon>Bacillota</taxon>
        <taxon>Clostridia</taxon>
        <taxon>Lachnospirales</taxon>
        <taxon>Lachnospiraceae</taxon>
        <taxon>Faecalicatena</taxon>
    </lineage>
</organism>
<dbReference type="AlphaFoldDB" id="A0A2Y9BJY0"/>
<evidence type="ECO:0000256" key="5">
    <source>
        <dbReference type="SAM" id="Phobius"/>
    </source>
</evidence>
<protein>
    <submittedName>
        <fullName evidence="7">Beta-glucosidase</fullName>
    </submittedName>
</protein>
<comment type="similarity">
    <text evidence="1 4">Belongs to the glycosyl hydrolase 3 family.</text>
</comment>
<comment type="caution">
    <text evidence="7">The sequence shown here is derived from an EMBL/GenBank/DDBJ whole genome shotgun (WGS) entry which is preliminary data.</text>
</comment>
<dbReference type="InterPro" id="IPR036881">
    <property type="entry name" value="Glyco_hydro_3_C_sf"/>
</dbReference>
<dbReference type="InterPro" id="IPR019800">
    <property type="entry name" value="Glyco_hydro_3_AS"/>
</dbReference>
<dbReference type="InterPro" id="IPR036962">
    <property type="entry name" value="Glyco_hydro_3_N_sf"/>
</dbReference>
<dbReference type="OrthoDB" id="98455at2"/>
<keyword evidence="8" id="KW-1185">Reference proteome</keyword>
<evidence type="ECO:0000256" key="1">
    <source>
        <dbReference type="ARBA" id="ARBA00005336"/>
    </source>
</evidence>
<keyword evidence="5" id="KW-0472">Membrane</keyword>
<keyword evidence="3" id="KW-0119">Carbohydrate metabolism</keyword>
<dbReference type="Proteomes" id="UP000245845">
    <property type="component" value="Unassembled WGS sequence"/>
</dbReference>
<dbReference type="PANTHER" id="PTHR42715:SF10">
    <property type="entry name" value="BETA-GLUCOSIDASE"/>
    <property type="match status" value="1"/>
</dbReference>
<dbReference type="Gene3D" id="2.60.40.10">
    <property type="entry name" value="Immunoglobulins"/>
    <property type="match status" value="1"/>
</dbReference>
<dbReference type="RefSeq" id="WP_109733594.1">
    <property type="nucleotide sequence ID" value="NZ_BAAACK010000002.1"/>
</dbReference>
<evidence type="ECO:0000259" key="6">
    <source>
        <dbReference type="SMART" id="SM01217"/>
    </source>
</evidence>
<dbReference type="SMART" id="SM01217">
    <property type="entry name" value="Fn3_like"/>
    <property type="match status" value="1"/>
</dbReference>
<dbReference type="GO" id="GO:0005975">
    <property type="term" value="P:carbohydrate metabolic process"/>
    <property type="evidence" value="ECO:0007669"/>
    <property type="project" value="InterPro"/>
</dbReference>
<dbReference type="InterPro" id="IPR013783">
    <property type="entry name" value="Ig-like_fold"/>
</dbReference>
<dbReference type="InterPro" id="IPR050288">
    <property type="entry name" value="Cellulose_deg_GH3"/>
</dbReference>
<keyword evidence="5" id="KW-0812">Transmembrane</keyword>
<keyword evidence="5" id="KW-1133">Transmembrane helix</keyword>
<dbReference type="Pfam" id="PF14310">
    <property type="entry name" value="Fn3-like"/>
    <property type="match status" value="1"/>
</dbReference>
<reference evidence="7 8" key="1">
    <citation type="submission" date="2018-05" db="EMBL/GenBank/DDBJ databases">
        <title>The Hungate 1000. A catalogue of reference genomes from the rumen microbiome.</title>
        <authorList>
            <person name="Kelly W."/>
        </authorList>
    </citation>
    <scope>NUCLEOTIDE SEQUENCE [LARGE SCALE GENOMIC DNA]</scope>
    <source>
        <strain evidence="7 8">NLAE-zl-C242</strain>
    </source>
</reference>
<evidence type="ECO:0000256" key="2">
    <source>
        <dbReference type="ARBA" id="ARBA00022801"/>
    </source>
</evidence>
<keyword evidence="4" id="KW-0326">Glycosidase</keyword>
<feature type="transmembrane region" description="Helical" evidence="5">
    <location>
        <begin position="15"/>
        <end position="36"/>
    </location>
</feature>
<dbReference type="Gene3D" id="3.40.50.1700">
    <property type="entry name" value="Glycoside hydrolase family 3 C-terminal domain"/>
    <property type="match status" value="1"/>
</dbReference>
<dbReference type="GO" id="GO:0004553">
    <property type="term" value="F:hydrolase activity, hydrolyzing O-glycosyl compounds"/>
    <property type="evidence" value="ECO:0007669"/>
    <property type="project" value="InterPro"/>
</dbReference>
<dbReference type="PRINTS" id="PR00133">
    <property type="entry name" value="GLHYDRLASE3"/>
</dbReference>
<evidence type="ECO:0000313" key="7">
    <source>
        <dbReference type="EMBL" id="PWJ21553.1"/>
    </source>
</evidence>
<sequence>MEIAWEDVISVITQIKGYLVFIGVMLVALVVALVAVKKLEKPLKGFVRLQSVFAFLLVLVVTVNAICLGPMHNTINGAMAKMGTLTEESVANSRDVIERVAEEGIVMVKNEDGALPLETRSLNVFGWSSANPVYGGSGSGTVDASTAVSLLDGLENAGFSLNTELSDMYTEYRSERPVIGINQEGQDWTLPEIPAEDYSEEMLANAQEFSNTALVVISRAGGEGSDLPHDMGAVMDGSWNEPGTKYLNAKYDNTSEEYADFEDGQHYLEPSQTEQRMIDMVCSRFEDVVVVYNGSNTFELDWLDDYEQIKGAFLIPGAGATGFNALGKILTGEVNPSGKTADTWVRDLTQTPYFHNIGSMTYTNVQDMLDAAKAEWEAADGVAGFVRYVENIYTGYRFYETADAEGFLNYEEAVLYPFGYGLSYTEFEQSMGDITTDRDGNLTVEVTVTNTGNSAGKDVVELYYTPPYTNGGIEKASVNLIALDKTQMLDPGASEALTLTWNQEDMASYDTYGNGCYVLERGDYAISLRTDSHTVVSEQNYNVAETIIYDESNPRTDDVTVATNQMQSAEGDVEYLSRADGFANYASATAGPTDADREAKAEILANGTYDPTEYNKEEDVMPTTGADNEIELFDLRDADYDDERWEQLLDNLSIDDMVNLIGYGGFQTVEVTSVGKVATQDTDGPAGINSFFTGSYGTGYCSESLIAQTWNEELAHEVGLGITNEAVDFGFAGWYGPAMNLHRSAFGGRNFEYYSEDGVLSAVMAVNTIQGAYENGVYPYLKHFGFNEQETNRNAMLNTWLTEQSARENYLKPFEACVKNNDGEALAVMSVFNYIGNEWGGGYAPLLNNILRDEWGFQGMVLTDYFGNYGYMDADRAIRGGSDCMLGTTGGEALITDQKSATSVLAMRQANKNIMYTVVNSVAYEDYTPGTIPVWMQIFYGVDAALAVILIALEVIVIRNYIRKKNSKITVETVEE</sequence>
<dbReference type="EMBL" id="QGDL01000019">
    <property type="protein sequence ID" value="PWJ21553.1"/>
    <property type="molecule type" value="Genomic_DNA"/>
</dbReference>
<dbReference type="InterPro" id="IPR017853">
    <property type="entry name" value="GH"/>
</dbReference>
<keyword evidence="2 4" id="KW-0378">Hydrolase</keyword>
<dbReference type="InterPro" id="IPR002772">
    <property type="entry name" value="Glyco_hydro_3_C"/>
</dbReference>
<dbReference type="InterPro" id="IPR026891">
    <property type="entry name" value="Fn3-like"/>
</dbReference>
<feature type="transmembrane region" description="Helical" evidence="5">
    <location>
        <begin position="48"/>
        <end position="71"/>
    </location>
</feature>